<dbReference type="InterPro" id="IPR036390">
    <property type="entry name" value="WH_DNA-bd_sf"/>
</dbReference>
<accession>A0A3Q0L183</accession>
<dbReference type="Pfam" id="PF03551">
    <property type="entry name" value="PadR"/>
    <property type="match status" value="1"/>
</dbReference>
<protein>
    <submittedName>
        <fullName evidence="3">Predicted transcriptional regulator</fullName>
    </submittedName>
</protein>
<dbReference type="PANTHER" id="PTHR43252:SF4">
    <property type="entry name" value="TRANSCRIPTIONAL REGULATORY PROTEIN"/>
    <property type="match status" value="1"/>
</dbReference>
<feature type="domain" description="Transcription regulator PadR N-terminal" evidence="2">
    <location>
        <begin position="14"/>
        <end position="80"/>
    </location>
</feature>
<dbReference type="Proteomes" id="UP000002275">
    <property type="component" value="Chromosome I"/>
</dbReference>
<feature type="coiled-coil region" evidence="1">
    <location>
        <begin position="108"/>
        <end position="139"/>
    </location>
</feature>
<dbReference type="InterPro" id="IPR036388">
    <property type="entry name" value="WH-like_DNA-bd_sf"/>
</dbReference>
<gene>
    <name evidence="3" type="ordered locus">VV1_0065</name>
</gene>
<reference evidence="3 4" key="3">
    <citation type="journal article" date="2011" name="Mol. Syst. Biol.">
        <title>Integrative genome-scale metabolic analysis of Vibrio vulnificus for drug targeting and discovery.</title>
        <authorList>
            <person name="Kim H.U."/>
            <person name="Kim S.Y."/>
            <person name="Jeong H."/>
            <person name="Kim T.Y."/>
            <person name="Kim J.J."/>
            <person name="Choy H.E."/>
            <person name="Yi K.Y."/>
            <person name="Rhee J.H."/>
            <person name="Lee S.Y."/>
        </authorList>
    </citation>
    <scope>NUCLEOTIDE SEQUENCE [LARGE SCALE GENOMIC DNA]</scope>
    <source>
        <strain evidence="3 4">CMCP6</strain>
    </source>
</reference>
<evidence type="ECO:0000256" key="1">
    <source>
        <dbReference type="SAM" id="Coils"/>
    </source>
</evidence>
<dbReference type="EMBL" id="AE016795">
    <property type="protein sequence ID" value="AAO08606.2"/>
    <property type="molecule type" value="Genomic_DNA"/>
</dbReference>
<dbReference type="InterPro" id="IPR005149">
    <property type="entry name" value="Tscrpt_reg_PadR_N"/>
</dbReference>
<dbReference type="RefSeq" id="WP_011078188.1">
    <property type="nucleotide sequence ID" value="NC_004459.3"/>
</dbReference>
<dbReference type="Gene3D" id="1.10.10.10">
    <property type="entry name" value="Winged helix-like DNA-binding domain superfamily/Winged helix DNA-binding domain"/>
    <property type="match status" value="1"/>
</dbReference>
<reference evidence="4" key="1">
    <citation type="submission" date="2002-12" db="EMBL/GenBank/DDBJ databases">
        <title>Complete genome sequence of Vibrio vulnificus CMCP6.</title>
        <authorList>
            <person name="Rhee J.H."/>
            <person name="Kim S.Y."/>
            <person name="Chung S.S."/>
            <person name="Kim J.J."/>
            <person name="Moon Y.H."/>
            <person name="Jeong H."/>
            <person name="Choy H.E."/>
        </authorList>
    </citation>
    <scope>NUCLEOTIDE SEQUENCE [LARGE SCALE GENOMIC DNA]</scope>
    <source>
        <strain evidence="4">CMCP6</strain>
    </source>
</reference>
<reference evidence="3 4" key="2">
    <citation type="journal article" date="2003" name="Infect. Immun.">
        <title>Characterization and pathogenic significance of Vibrio vulnificus antigens preferentially expressed in septicemic patients.</title>
        <authorList>
            <person name="Kim Y.R."/>
            <person name="Lee S.E."/>
            <person name="Kim C.M."/>
            <person name="Kim S.Y."/>
            <person name="Shin E.K."/>
            <person name="Shin D.H."/>
            <person name="Chung S.S."/>
            <person name="Choy H.E."/>
            <person name="Progulske-Fox A."/>
            <person name="Hillman J.D."/>
            <person name="Handfield M."/>
            <person name="Rhee J.H."/>
        </authorList>
    </citation>
    <scope>NUCLEOTIDE SEQUENCE [LARGE SCALE GENOMIC DNA]</scope>
    <source>
        <strain evidence="3 4">CMCP6</strain>
    </source>
</reference>
<name>A0A3Q0L183_VIBVU</name>
<dbReference type="PANTHER" id="PTHR43252">
    <property type="entry name" value="TRANSCRIPTIONAL REGULATOR YQJI"/>
    <property type="match status" value="1"/>
</dbReference>
<dbReference type="SUPFAM" id="SSF46785">
    <property type="entry name" value="Winged helix' DNA-binding domain"/>
    <property type="match status" value="1"/>
</dbReference>
<dbReference type="AlphaFoldDB" id="A0A3Q0L183"/>
<dbReference type="KEGG" id="vvu:VV1_0065"/>
<sequence length="171" mass="19281">MHISNLQLVLMAEVGQQQMTGYDLAKRLPAKGWKASHQQIYRELAKLETFGFLSLEVVLQSGKPDKKLYQLTEMGKQKLTDALDVEPSISRVQDETLAHLFLANAYYFEQLEVQLTQALDSAQEQLAEKMAQQEQLSVLAITRECDRLKTELSWVAVVLQNIGSEVNSKAA</sequence>
<keyword evidence="1" id="KW-0175">Coiled coil</keyword>
<organism evidence="3 4">
    <name type="scientific">Vibrio vulnificus (strain CMCP6)</name>
    <dbReference type="NCBI Taxonomy" id="216895"/>
    <lineage>
        <taxon>Bacteria</taxon>
        <taxon>Pseudomonadati</taxon>
        <taxon>Pseudomonadota</taxon>
        <taxon>Gammaproteobacteria</taxon>
        <taxon>Vibrionales</taxon>
        <taxon>Vibrionaceae</taxon>
        <taxon>Vibrio</taxon>
    </lineage>
</organism>
<evidence type="ECO:0000259" key="2">
    <source>
        <dbReference type="Pfam" id="PF03551"/>
    </source>
</evidence>
<evidence type="ECO:0000313" key="3">
    <source>
        <dbReference type="EMBL" id="AAO08606.2"/>
    </source>
</evidence>
<proteinExistence type="predicted"/>
<evidence type="ECO:0000313" key="4">
    <source>
        <dbReference type="Proteomes" id="UP000002275"/>
    </source>
</evidence>